<feature type="domain" description="KH type-2" evidence="10">
    <location>
        <begin position="40"/>
        <end position="115"/>
    </location>
</feature>
<dbReference type="FunFam" id="3.30.300.20:FF:000001">
    <property type="entry name" value="30S ribosomal protein S3"/>
    <property type="match status" value="1"/>
</dbReference>
<dbReference type="PANTHER" id="PTHR11760">
    <property type="entry name" value="30S/40S RIBOSOMAL PROTEIN S3"/>
    <property type="match status" value="1"/>
</dbReference>
<dbReference type="Pfam" id="PF07650">
    <property type="entry name" value="KH_2"/>
    <property type="match status" value="1"/>
</dbReference>
<evidence type="ECO:0000313" key="12">
    <source>
        <dbReference type="Proteomes" id="UP000177140"/>
    </source>
</evidence>
<comment type="similarity">
    <text evidence="1 8 9">Belongs to the universal ribosomal protein uS3 family.</text>
</comment>
<dbReference type="EMBL" id="MHTM01000041">
    <property type="protein sequence ID" value="OHA60987.1"/>
    <property type="molecule type" value="Genomic_DNA"/>
</dbReference>
<sequence>MTHRVHPYAHRLGIIRDWKSRWFGSLNGQYQDFLKADVLLREFLEKRLRGMYVDSIEMERNQNIYRLIIKTARPGFIIGRNGEGATKLKSEILAKLNKAKLPLPREFRIDIEEVKDPESHAAIVAYMLAEGLEKRLPFRRVMKQMMEKVMQSRGVLGIKVTLSGRLGGAEMGRVESLRLGQVPLQTLRADIDYAREKAYMTYGVIGIKVWIYRGEIFNEKAPKTKE</sequence>
<comment type="caution">
    <text evidence="11">The sequence shown here is derived from an EMBL/GenBank/DDBJ whole genome shotgun (WGS) entry which is preliminary data.</text>
</comment>
<evidence type="ECO:0000313" key="11">
    <source>
        <dbReference type="EMBL" id="OHA60987.1"/>
    </source>
</evidence>
<gene>
    <name evidence="8" type="primary">rpsC</name>
    <name evidence="11" type="ORF">A2556_02195</name>
</gene>
<dbReference type="CDD" id="cd02412">
    <property type="entry name" value="KH-II_30S_S3"/>
    <property type="match status" value="1"/>
</dbReference>
<dbReference type="InterPro" id="IPR018280">
    <property type="entry name" value="Ribosomal_uS3_CS"/>
</dbReference>
<dbReference type="GO" id="GO:0003729">
    <property type="term" value="F:mRNA binding"/>
    <property type="evidence" value="ECO:0007669"/>
    <property type="project" value="UniProtKB-UniRule"/>
</dbReference>
<dbReference type="GO" id="GO:0019843">
    <property type="term" value="F:rRNA binding"/>
    <property type="evidence" value="ECO:0007669"/>
    <property type="project" value="UniProtKB-UniRule"/>
</dbReference>
<name>A0A1G2QKM6_9BACT</name>
<dbReference type="NCBIfam" id="TIGR01009">
    <property type="entry name" value="rpsC_bact"/>
    <property type="match status" value="1"/>
</dbReference>
<dbReference type="Gene3D" id="3.30.1140.32">
    <property type="entry name" value="Ribosomal protein S3, C-terminal domain"/>
    <property type="match status" value="1"/>
</dbReference>
<dbReference type="HAMAP" id="MF_01309_B">
    <property type="entry name" value="Ribosomal_uS3_B"/>
    <property type="match status" value="1"/>
</dbReference>
<dbReference type="Pfam" id="PF00189">
    <property type="entry name" value="Ribosomal_S3_C"/>
    <property type="match status" value="1"/>
</dbReference>
<dbReference type="InterPro" id="IPR004044">
    <property type="entry name" value="KH_dom_type_2"/>
</dbReference>
<comment type="function">
    <text evidence="6 8">Binds the lower part of the 30S subunit head. Binds mRNA in the 70S ribosome, positioning it for translation.</text>
</comment>
<dbReference type="GO" id="GO:0006412">
    <property type="term" value="P:translation"/>
    <property type="evidence" value="ECO:0007669"/>
    <property type="project" value="UniProtKB-UniRule"/>
</dbReference>
<keyword evidence="5 8" id="KW-0687">Ribonucleoprotein</keyword>
<dbReference type="InterPro" id="IPR036419">
    <property type="entry name" value="Ribosomal_S3_C_sf"/>
</dbReference>
<evidence type="ECO:0000256" key="5">
    <source>
        <dbReference type="ARBA" id="ARBA00023274"/>
    </source>
</evidence>
<dbReference type="SMART" id="SM00322">
    <property type="entry name" value="KH"/>
    <property type="match status" value="1"/>
</dbReference>
<dbReference type="PROSITE" id="PS50823">
    <property type="entry name" value="KH_TYPE_2"/>
    <property type="match status" value="1"/>
</dbReference>
<dbReference type="PANTHER" id="PTHR11760:SF19">
    <property type="entry name" value="SMALL RIBOSOMAL SUBUNIT PROTEIN US3C"/>
    <property type="match status" value="1"/>
</dbReference>
<dbReference type="InterPro" id="IPR057258">
    <property type="entry name" value="Ribosomal_uS3"/>
</dbReference>
<keyword evidence="2 8" id="KW-0699">rRNA-binding</keyword>
<evidence type="ECO:0000256" key="4">
    <source>
        <dbReference type="ARBA" id="ARBA00022980"/>
    </source>
</evidence>
<dbReference type="InterPro" id="IPR004087">
    <property type="entry name" value="KH_dom"/>
</dbReference>
<dbReference type="Proteomes" id="UP000177140">
    <property type="component" value="Unassembled WGS sequence"/>
</dbReference>
<dbReference type="GO" id="GO:0003735">
    <property type="term" value="F:structural constituent of ribosome"/>
    <property type="evidence" value="ECO:0007669"/>
    <property type="project" value="InterPro"/>
</dbReference>
<dbReference type="InterPro" id="IPR015946">
    <property type="entry name" value="KH_dom-like_a/b"/>
</dbReference>
<dbReference type="GO" id="GO:0022627">
    <property type="term" value="C:cytosolic small ribosomal subunit"/>
    <property type="evidence" value="ECO:0007669"/>
    <property type="project" value="TreeGrafter"/>
</dbReference>
<dbReference type="SUPFAM" id="SSF54821">
    <property type="entry name" value="Ribosomal protein S3 C-terminal domain"/>
    <property type="match status" value="1"/>
</dbReference>
<dbReference type="PROSITE" id="PS00548">
    <property type="entry name" value="RIBOSOMAL_S3"/>
    <property type="match status" value="1"/>
</dbReference>
<dbReference type="Gene3D" id="3.30.300.20">
    <property type="match status" value="1"/>
</dbReference>
<dbReference type="AlphaFoldDB" id="A0A1G2QKM6"/>
<dbReference type="InterPro" id="IPR001351">
    <property type="entry name" value="Ribosomal_uS3_C"/>
</dbReference>
<evidence type="ECO:0000256" key="9">
    <source>
        <dbReference type="RuleBase" id="RU003624"/>
    </source>
</evidence>
<keyword evidence="3 8" id="KW-0694">RNA-binding</keyword>
<dbReference type="InterPro" id="IPR005704">
    <property type="entry name" value="Ribosomal_uS3_bac-typ"/>
</dbReference>
<evidence type="ECO:0000256" key="2">
    <source>
        <dbReference type="ARBA" id="ARBA00022730"/>
    </source>
</evidence>
<organism evidence="11 12">
    <name type="scientific">Candidatus Vogelbacteria bacterium RIFOXYD2_FULL_44_9</name>
    <dbReference type="NCBI Taxonomy" id="1802441"/>
    <lineage>
        <taxon>Bacteria</taxon>
        <taxon>Candidatus Vogeliibacteriota</taxon>
    </lineage>
</organism>
<protein>
    <recommendedName>
        <fullName evidence="7 8">Small ribosomal subunit protein uS3</fullName>
    </recommendedName>
</protein>
<evidence type="ECO:0000256" key="7">
    <source>
        <dbReference type="ARBA" id="ARBA00035257"/>
    </source>
</evidence>
<reference evidence="11 12" key="1">
    <citation type="journal article" date="2016" name="Nat. Commun.">
        <title>Thousands of microbial genomes shed light on interconnected biogeochemical processes in an aquifer system.</title>
        <authorList>
            <person name="Anantharaman K."/>
            <person name="Brown C.T."/>
            <person name="Hug L.A."/>
            <person name="Sharon I."/>
            <person name="Castelle C.J."/>
            <person name="Probst A.J."/>
            <person name="Thomas B.C."/>
            <person name="Singh A."/>
            <person name="Wilkins M.J."/>
            <person name="Karaoz U."/>
            <person name="Brodie E.L."/>
            <person name="Williams K.H."/>
            <person name="Hubbard S.S."/>
            <person name="Banfield J.F."/>
        </authorList>
    </citation>
    <scope>NUCLEOTIDE SEQUENCE [LARGE SCALE GENOMIC DNA]</scope>
</reference>
<evidence type="ECO:0000259" key="10">
    <source>
        <dbReference type="PROSITE" id="PS50823"/>
    </source>
</evidence>
<dbReference type="InterPro" id="IPR009019">
    <property type="entry name" value="KH_sf_prok-type"/>
</dbReference>
<evidence type="ECO:0000256" key="8">
    <source>
        <dbReference type="HAMAP-Rule" id="MF_01309"/>
    </source>
</evidence>
<comment type="subunit">
    <text evidence="8">Part of the 30S ribosomal subunit. Forms a tight complex with proteins S10 and S14.</text>
</comment>
<proteinExistence type="inferred from homology"/>
<evidence type="ECO:0000256" key="6">
    <source>
        <dbReference type="ARBA" id="ARBA00024998"/>
    </source>
</evidence>
<keyword evidence="4 8" id="KW-0689">Ribosomal protein</keyword>
<evidence type="ECO:0000256" key="1">
    <source>
        <dbReference type="ARBA" id="ARBA00010761"/>
    </source>
</evidence>
<evidence type="ECO:0000256" key="3">
    <source>
        <dbReference type="ARBA" id="ARBA00022884"/>
    </source>
</evidence>
<dbReference type="SUPFAM" id="SSF54814">
    <property type="entry name" value="Prokaryotic type KH domain (KH-domain type II)"/>
    <property type="match status" value="1"/>
</dbReference>
<accession>A0A1G2QKM6</accession>